<evidence type="ECO:0000256" key="6">
    <source>
        <dbReference type="SAM" id="SignalP"/>
    </source>
</evidence>
<dbReference type="GO" id="GO:0017004">
    <property type="term" value="P:cytochrome complex assembly"/>
    <property type="evidence" value="ECO:0007669"/>
    <property type="project" value="UniProtKB-KW"/>
</dbReference>
<proteinExistence type="predicted"/>
<evidence type="ECO:0000256" key="2">
    <source>
        <dbReference type="ARBA" id="ARBA00022748"/>
    </source>
</evidence>
<sequence length="200" mass="21164">MTSRMKKTFASIMVAGVALALSACAPADPATEQFLNGENSGYISDTYQVVPIDEADRGEPIVFEGETEYGDALASEDLLGEVVVVNFWYAACGPCRVEAPILEEIYQEYKDAGATFVGVNTSDLADTAISFADTYGVTYPSIMDVKSGEVELAFAAAAPMTATPTTIILDKQGRAAVRIIGAVPEASILGTLVRELTEES</sequence>
<keyword evidence="3" id="KW-0812">Transmembrane</keyword>
<evidence type="ECO:0000256" key="4">
    <source>
        <dbReference type="ARBA" id="ARBA00023157"/>
    </source>
</evidence>
<dbReference type="InterPro" id="IPR013766">
    <property type="entry name" value="Thioredoxin_domain"/>
</dbReference>
<keyword evidence="4" id="KW-1015">Disulfide bond</keyword>
<protein>
    <submittedName>
        <fullName evidence="8">TlpA family protein disulfide reductase</fullName>
    </submittedName>
</protein>
<dbReference type="PANTHER" id="PTHR42852:SF6">
    <property type="entry name" value="THIOL:DISULFIDE INTERCHANGE PROTEIN DSBE"/>
    <property type="match status" value="1"/>
</dbReference>
<feature type="chain" id="PRO_5039641715" evidence="6">
    <location>
        <begin position="26"/>
        <end position="200"/>
    </location>
</feature>
<dbReference type="CDD" id="cd02966">
    <property type="entry name" value="TlpA_like_family"/>
    <property type="match status" value="1"/>
</dbReference>
<keyword evidence="5" id="KW-0676">Redox-active center</keyword>
<evidence type="ECO:0000313" key="8">
    <source>
        <dbReference type="EMBL" id="TXK06373.1"/>
    </source>
</evidence>
<evidence type="ECO:0000256" key="1">
    <source>
        <dbReference type="ARBA" id="ARBA00004196"/>
    </source>
</evidence>
<keyword evidence="3" id="KW-0735">Signal-anchor</keyword>
<dbReference type="AlphaFoldDB" id="A0A5C8HTG1"/>
<comment type="caution">
    <text evidence="8">The sequence shown here is derived from an EMBL/GenBank/DDBJ whole genome shotgun (WGS) entry which is preliminary data.</text>
</comment>
<evidence type="ECO:0000313" key="9">
    <source>
        <dbReference type="Proteomes" id="UP000321196"/>
    </source>
</evidence>
<evidence type="ECO:0000259" key="7">
    <source>
        <dbReference type="PROSITE" id="PS51352"/>
    </source>
</evidence>
<evidence type="ECO:0000256" key="5">
    <source>
        <dbReference type="ARBA" id="ARBA00023284"/>
    </source>
</evidence>
<name>A0A5C8HTG1_9MICO</name>
<dbReference type="InterPro" id="IPR013740">
    <property type="entry name" value="Redoxin"/>
</dbReference>
<dbReference type="PANTHER" id="PTHR42852">
    <property type="entry name" value="THIOL:DISULFIDE INTERCHANGE PROTEIN DSBE"/>
    <property type="match status" value="1"/>
</dbReference>
<dbReference type="Proteomes" id="UP000321196">
    <property type="component" value="Unassembled WGS sequence"/>
</dbReference>
<gene>
    <name evidence="8" type="ORF">FVP60_05300</name>
</gene>
<organism evidence="8 9">
    <name type="scientific">Microbacterium mitrae</name>
    <dbReference type="NCBI Taxonomy" id="664640"/>
    <lineage>
        <taxon>Bacteria</taxon>
        <taxon>Bacillati</taxon>
        <taxon>Actinomycetota</taxon>
        <taxon>Actinomycetes</taxon>
        <taxon>Micrococcales</taxon>
        <taxon>Microbacteriaceae</taxon>
        <taxon>Microbacterium</taxon>
    </lineage>
</organism>
<dbReference type="OrthoDB" id="9796554at2"/>
<dbReference type="RefSeq" id="WP_147825178.1">
    <property type="nucleotide sequence ID" value="NZ_BAAARG010000001.1"/>
</dbReference>
<dbReference type="Pfam" id="PF08534">
    <property type="entry name" value="Redoxin"/>
    <property type="match status" value="1"/>
</dbReference>
<dbReference type="EMBL" id="VRSW01000001">
    <property type="protein sequence ID" value="TXK06373.1"/>
    <property type="molecule type" value="Genomic_DNA"/>
</dbReference>
<feature type="domain" description="Thioredoxin" evidence="7">
    <location>
        <begin position="21"/>
        <end position="198"/>
    </location>
</feature>
<accession>A0A5C8HTG1</accession>
<dbReference type="InterPro" id="IPR050553">
    <property type="entry name" value="Thioredoxin_ResA/DsbE_sf"/>
</dbReference>
<keyword evidence="6" id="KW-0732">Signal</keyword>
<dbReference type="GO" id="GO:0030313">
    <property type="term" value="C:cell envelope"/>
    <property type="evidence" value="ECO:0007669"/>
    <property type="project" value="UniProtKB-SubCell"/>
</dbReference>
<dbReference type="PROSITE" id="PS51352">
    <property type="entry name" value="THIOREDOXIN_2"/>
    <property type="match status" value="1"/>
</dbReference>
<reference evidence="8 9" key="1">
    <citation type="submission" date="2019-08" db="EMBL/GenBank/DDBJ databases">
        <authorList>
            <person name="Dong K."/>
        </authorList>
    </citation>
    <scope>NUCLEOTIDE SEQUENCE [LARGE SCALE GENOMIC DNA]</scope>
    <source>
        <strain evidence="8 9">M4-8</strain>
    </source>
</reference>
<evidence type="ECO:0000256" key="3">
    <source>
        <dbReference type="ARBA" id="ARBA00022968"/>
    </source>
</evidence>
<dbReference type="PROSITE" id="PS51257">
    <property type="entry name" value="PROKAR_LIPOPROTEIN"/>
    <property type="match status" value="1"/>
</dbReference>
<dbReference type="InterPro" id="IPR036249">
    <property type="entry name" value="Thioredoxin-like_sf"/>
</dbReference>
<keyword evidence="2" id="KW-0201">Cytochrome c-type biogenesis</keyword>
<comment type="subcellular location">
    <subcellularLocation>
        <location evidence="1">Cell envelope</location>
    </subcellularLocation>
</comment>
<dbReference type="Gene3D" id="3.40.30.10">
    <property type="entry name" value="Glutaredoxin"/>
    <property type="match status" value="1"/>
</dbReference>
<dbReference type="SUPFAM" id="SSF52833">
    <property type="entry name" value="Thioredoxin-like"/>
    <property type="match status" value="1"/>
</dbReference>
<dbReference type="GO" id="GO:0016491">
    <property type="term" value="F:oxidoreductase activity"/>
    <property type="evidence" value="ECO:0007669"/>
    <property type="project" value="InterPro"/>
</dbReference>
<keyword evidence="9" id="KW-1185">Reference proteome</keyword>
<feature type="signal peptide" evidence="6">
    <location>
        <begin position="1"/>
        <end position="25"/>
    </location>
</feature>